<dbReference type="PANTHER" id="PTHR43355:SF2">
    <property type="entry name" value="FLAVIN REDUCTASE (NADPH)"/>
    <property type="match status" value="1"/>
</dbReference>
<dbReference type="EMBL" id="AHHD01000570">
    <property type="protein sequence ID" value="EKG09711.1"/>
    <property type="molecule type" value="Genomic_DNA"/>
</dbReference>
<evidence type="ECO:0000313" key="4">
    <source>
        <dbReference type="Proteomes" id="UP000007129"/>
    </source>
</evidence>
<dbReference type="InterPro" id="IPR051606">
    <property type="entry name" value="Polyketide_Oxido-like"/>
</dbReference>
<evidence type="ECO:0000259" key="2">
    <source>
        <dbReference type="Pfam" id="PF13460"/>
    </source>
</evidence>
<dbReference type="STRING" id="1126212.K2QIQ2"/>
<dbReference type="InterPro" id="IPR036291">
    <property type="entry name" value="NAD(P)-bd_dom_sf"/>
</dbReference>
<accession>K2QIQ2</accession>
<reference evidence="3 4" key="1">
    <citation type="journal article" date="2012" name="BMC Genomics">
        <title>Tools to kill: Genome of one of the most destructive plant pathogenic fungi Macrophomina phaseolina.</title>
        <authorList>
            <person name="Islam M.S."/>
            <person name="Haque M.S."/>
            <person name="Islam M.M."/>
            <person name="Emdad E.M."/>
            <person name="Halim A."/>
            <person name="Hossen Q.M.M."/>
            <person name="Hossain M.Z."/>
            <person name="Ahmed B."/>
            <person name="Rahim S."/>
            <person name="Rahman M.S."/>
            <person name="Alam M.M."/>
            <person name="Hou S."/>
            <person name="Wan X."/>
            <person name="Saito J.A."/>
            <person name="Alam M."/>
        </authorList>
    </citation>
    <scope>NUCLEOTIDE SEQUENCE [LARGE SCALE GENOMIC DNA]</scope>
    <source>
        <strain evidence="3 4">MS6</strain>
    </source>
</reference>
<sequence>MKKSLRIGVIGPTGFIGSHVCVELIQRGHHVIGMSRNPEAIGSHEKYTPRKTDVDAESIDQLAEAFKGLDVLINAWGPHTCHFWKSLARLFWQPKCRSYRISCRSAGQEAFTFPGGAPSNALPRRQTFGWLTAVASPTVKHTLLTWRTASVILEIFGADIGMPALQPGKERKQKKPKVSSSRLRIASVKATMQRTLFSGPGPASCFSTATPPFAGPSFPRPPCFALGKGLESTRLWKTIYHWKVIRWMEGIWTDAFVASR</sequence>
<dbReference type="Pfam" id="PF13460">
    <property type="entry name" value="NAD_binding_10"/>
    <property type="match status" value="1"/>
</dbReference>
<dbReference type="VEuPathDB" id="FungiDB:MPH_13233"/>
<evidence type="ECO:0000313" key="3">
    <source>
        <dbReference type="EMBL" id="EKG09711.1"/>
    </source>
</evidence>
<dbReference type="GO" id="GO:0016646">
    <property type="term" value="F:oxidoreductase activity, acting on the CH-NH group of donors, NAD or NADP as acceptor"/>
    <property type="evidence" value="ECO:0007669"/>
    <property type="project" value="TreeGrafter"/>
</dbReference>
<evidence type="ECO:0000256" key="1">
    <source>
        <dbReference type="ARBA" id="ARBA00038376"/>
    </source>
</evidence>
<dbReference type="InParanoid" id="K2QIQ2"/>
<dbReference type="AlphaFoldDB" id="K2QIQ2"/>
<dbReference type="SUPFAM" id="SSF51735">
    <property type="entry name" value="NAD(P)-binding Rossmann-fold domains"/>
    <property type="match status" value="1"/>
</dbReference>
<dbReference type="OrthoDB" id="10250730at2759"/>
<feature type="domain" description="NAD(P)-binding" evidence="2">
    <location>
        <begin position="11"/>
        <end position="78"/>
    </location>
</feature>
<organism evidence="3 4">
    <name type="scientific">Macrophomina phaseolina (strain MS6)</name>
    <name type="common">Charcoal rot fungus</name>
    <dbReference type="NCBI Taxonomy" id="1126212"/>
    <lineage>
        <taxon>Eukaryota</taxon>
        <taxon>Fungi</taxon>
        <taxon>Dikarya</taxon>
        <taxon>Ascomycota</taxon>
        <taxon>Pezizomycotina</taxon>
        <taxon>Dothideomycetes</taxon>
        <taxon>Dothideomycetes incertae sedis</taxon>
        <taxon>Botryosphaeriales</taxon>
        <taxon>Botryosphaeriaceae</taxon>
        <taxon>Macrophomina</taxon>
    </lineage>
</organism>
<dbReference type="HOGENOM" id="CLU_1069879_0_0_1"/>
<comment type="caution">
    <text evidence="3">The sequence shown here is derived from an EMBL/GenBank/DDBJ whole genome shotgun (WGS) entry which is preliminary data.</text>
</comment>
<gene>
    <name evidence="3" type="ORF">MPH_13233</name>
</gene>
<proteinExistence type="inferred from homology"/>
<dbReference type="Gene3D" id="3.40.50.720">
    <property type="entry name" value="NAD(P)-binding Rossmann-like Domain"/>
    <property type="match status" value="1"/>
</dbReference>
<name>K2QIQ2_MACPH</name>
<dbReference type="InterPro" id="IPR016040">
    <property type="entry name" value="NAD(P)-bd_dom"/>
</dbReference>
<dbReference type="Proteomes" id="UP000007129">
    <property type="component" value="Unassembled WGS sequence"/>
</dbReference>
<protein>
    <submittedName>
        <fullName evidence="3">NAD-dependent epimerase/dehydratase</fullName>
    </submittedName>
</protein>
<dbReference type="PANTHER" id="PTHR43355">
    <property type="entry name" value="FLAVIN REDUCTASE (NADPH)"/>
    <property type="match status" value="1"/>
</dbReference>
<comment type="similarity">
    <text evidence="1">Belongs to the avfA family.</text>
</comment>